<proteinExistence type="predicted"/>
<keyword evidence="2" id="KW-1185">Reference proteome</keyword>
<evidence type="ECO:0000313" key="1">
    <source>
        <dbReference type="EMBL" id="NSJ78788.1"/>
    </source>
</evidence>
<evidence type="ECO:0000313" key="2">
    <source>
        <dbReference type="Proteomes" id="UP001644750"/>
    </source>
</evidence>
<organism evidence="1 2">
    <name type="scientific">Anaerostipes hadrus</name>
    <dbReference type="NCBI Taxonomy" id="649756"/>
    <lineage>
        <taxon>Bacteria</taxon>
        <taxon>Bacillati</taxon>
        <taxon>Bacillota</taxon>
        <taxon>Clostridia</taxon>
        <taxon>Lachnospirales</taxon>
        <taxon>Lachnospiraceae</taxon>
        <taxon>Anaerostipes</taxon>
    </lineage>
</organism>
<dbReference type="Proteomes" id="UP001644750">
    <property type="component" value="Unassembled WGS sequence"/>
</dbReference>
<dbReference type="EMBL" id="JAAITB010000006">
    <property type="protein sequence ID" value="NSJ78788.1"/>
    <property type="molecule type" value="Genomic_DNA"/>
</dbReference>
<accession>A0ABX2HZS3</accession>
<gene>
    <name evidence="1" type="ORF">G5A72_04105</name>
</gene>
<name>A0ABX2HZS3_ANAHA</name>
<protein>
    <submittedName>
        <fullName evidence="1">Uncharacterized protein</fullName>
    </submittedName>
</protein>
<comment type="caution">
    <text evidence="1">The sequence shown here is derived from an EMBL/GenBank/DDBJ whole genome shotgun (WGS) entry which is preliminary data.</text>
</comment>
<reference evidence="1 2" key="1">
    <citation type="journal article" date="2020" name="Cell Host Microbe">
        <title>Functional and Genomic Variation between Human-Derived Isolates of Lachnospiraceae Reveals Inter- and Intra-Species Diversity.</title>
        <authorList>
            <person name="Sorbara M.T."/>
            <person name="Littmann E.R."/>
            <person name="Fontana E."/>
            <person name="Moody T.U."/>
            <person name="Kohout C.E."/>
            <person name="Gjonbalaj M."/>
            <person name="Eaton V."/>
            <person name="Seok R."/>
            <person name="Leiner I.M."/>
            <person name="Pamer E.G."/>
        </authorList>
    </citation>
    <scope>NUCLEOTIDE SEQUENCE [LARGE SCALE GENOMIC DNA]</scope>
    <source>
        <strain evidence="1 2">MSK.14.57</strain>
    </source>
</reference>
<sequence length="133" mass="15374">METKLVRIAEISAKSKHPIFTSVYHLINEEMLKQCHKELDGSKAVGVDKVTKDEYGKNLDRNIKDSVQRLKNKSFKPLPSLRVYITKAKGKYDCAFVDNEMPYGRISQGHPVIVDYFYHEEIRGTENTGKRNR</sequence>